<dbReference type="GO" id="GO:0017148">
    <property type="term" value="P:negative regulation of translation"/>
    <property type="evidence" value="ECO:0007669"/>
    <property type="project" value="UniProtKB-UniRule"/>
</dbReference>
<evidence type="ECO:0000256" key="2">
    <source>
        <dbReference type="HAMAP-Rule" id="MF_01477"/>
    </source>
</evidence>
<name>A0A6J4SPE3_9ACTN</name>
<gene>
    <name evidence="2" type="primary">rsfS</name>
    <name evidence="3" type="ORF">AVDCRST_MAG38-3107</name>
</gene>
<dbReference type="GO" id="GO:0043023">
    <property type="term" value="F:ribosomal large subunit binding"/>
    <property type="evidence" value="ECO:0007669"/>
    <property type="project" value="TreeGrafter"/>
</dbReference>
<comment type="subunit">
    <text evidence="2">Interacts with ribosomal protein uL14 (rplN).</text>
</comment>
<dbReference type="Gene3D" id="3.30.460.10">
    <property type="entry name" value="Beta Polymerase, domain 2"/>
    <property type="match status" value="1"/>
</dbReference>
<dbReference type="InterPro" id="IPR004394">
    <property type="entry name" value="Iojap/RsfS/C7orf30"/>
</dbReference>
<accession>A0A6J4SPE3</accession>
<organism evidence="3">
    <name type="scientific">uncultured Solirubrobacteraceae bacterium</name>
    <dbReference type="NCBI Taxonomy" id="1162706"/>
    <lineage>
        <taxon>Bacteria</taxon>
        <taxon>Bacillati</taxon>
        <taxon>Actinomycetota</taxon>
        <taxon>Thermoleophilia</taxon>
        <taxon>Solirubrobacterales</taxon>
        <taxon>Solirubrobacteraceae</taxon>
        <taxon>environmental samples</taxon>
    </lineage>
</organism>
<dbReference type="SUPFAM" id="SSF81301">
    <property type="entry name" value="Nucleotidyltransferase"/>
    <property type="match status" value="1"/>
</dbReference>
<sequence length="130" mass="14523">MSSSTEPVVAPDVLAQQIAGYAADKKAIDLTVLDVRGILGYTDFFIIATGNTERQVKAIHDGIHESMKKELGELPRRVEGLPEARWVLMDYLDVVVHVLTPEAREYYRLEQLWGEAPILDVVRDEDAVSS</sequence>
<reference evidence="3" key="1">
    <citation type="submission" date="2020-02" db="EMBL/GenBank/DDBJ databases">
        <authorList>
            <person name="Meier V. D."/>
        </authorList>
    </citation>
    <scope>NUCLEOTIDE SEQUENCE</scope>
    <source>
        <strain evidence="3">AVDCRST_MAG38</strain>
    </source>
</reference>
<dbReference type="PANTHER" id="PTHR21043:SF0">
    <property type="entry name" value="MITOCHONDRIAL ASSEMBLY OF RIBOSOMAL LARGE SUBUNIT PROTEIN 1"/>
    <property type="match status" value="1"/>
</dbReference>
<dbReference type="NCBIfam" id="TIGR00090">
    <property type="entry name" value="rsfS_iojap_ybeB"/>
    <property type="match status" value="1"/>
</dbReference>
<dbReference type="HAMAP" id="MF_01477">
    <property type="entry name" value="Iojap_RsfS"/>
    <property type="match status" value="1"/>
</dbReference>
<evidence type="ECO:0000256" key="1">
    <source>
        <dbReference type="ARBA" id="ARBA00010574"/>
    </source>
</evidence>
<keyword evidence="2" id="KW-0963">Cytoplasm</keyword>
<comment type="subcellular location">
    <subcellularLocation>
        <location evidence="2">Cytoplasm</location>
    </subcellularLocation>
</comment>
<dbReference type="GO" id="GO:0005737">
    <property type="term" value="C:cytoplasm"/>
    <property type="evidence" value="ECO:0007669"/>
    <property type="project" value="UniProtKB-SubCell"/>
</dbReference>
<keyword evidence="2" id="KW-0678">Repressor</keyword>
<dbReference type="Pfam" id="PF02410">
    <property type="entry name" value="RsfS"/>
    <property type="match status" value="1"/>
</dbReference>
<evidence type="ECO:0000313" key="3">
    <source>
        <dbReference type="EMBL" id="CAA9499083.1"/>
    </source>
</evidence>
<dbReference type="AlphaFoldDB" id="A0A6J4SPE3"/>
<comment type="function">
    <text evidence="2">Functions as a ribosomal silencing factor. Interacts with ribosomal protein uL14 (rplN), blocking formation of intersubunit bridge B8. Prevents association of the 30S and 50S ribosomal subunits and the formation of functional ribosomes, thus repressing translation.</text>
</comment>
<keyword evidence="2" id="KW-0810">Translation regulation</keyword>
<dbReference type="PANTHER" id="PTHR21043">
    <property type="entry name" value="IOJAP SUPERFAMILY ORTHOLOG"/>
    <property type="match status" value="1"/>
</dbReference>
<protein>
    <recommendedName>
        <fullName evidence="2">Ribosomal silencing factor RsfS</fullName>
    </recommendedName>
</protein>
<dbReference type="EMBL" id="CADCVJ010000250">
    <property type="protein sequence ID" value="CAA9499083.1"/>
    <property type="molecule type" value="Genomic_DNA"/>
</dbReference>
<comment type="similarity">
    <text evidence="1 2">Belongs to the Iojap/RsfS family.</text>
</comment>
<dbReference type="InterPro" id="IPR043519">
    <property type="entry name" value="NT_sf"/>
</dbReference>
<dbReference type="GO" id="GO:0090071">
    <property type="term" value="P:negative regulation of ribosome biogenesis"/>
    <property type="evidence" value="ECO:0007669"/>
    <property type="project" value="UniProtKB-UniRule"/>
</dbReference>
<dbReference type="GO" id="GO:0042256">
    <property type="term" value="P:cytosolic ribosome assembly"/>
    <property type="evidence" value="ECO:0007669"/>
    <property type="project" value="UniProtKB-UniRule"/>
</dbReference>
<proteinExistence type="inferred from homology"/>